<dbReference type="InterPro" id="IPR013783">
    <property type="entry name" value="Ig-like_fold"/>
</dbReference>
<dbReference type="RefSeq" id="WP_223792550.1">
    <property type="nucleotide sequence ID" value="NZ_JAIOUQ010000017.1"/>
</dbReference>
<dbReference type="EMBL" id="JAIOUQ010000017">
    <property type="protein sequence ID" value="MBZ2167011.1"/>
    <property type="molecule type" value="Genomic_DNA"/>
</dbReference>
<proteinExistence type="inferred from homology"/>
<dbReference type="InterPro" id="IPR032109">
    <property type="entry name" value="Big_3_5"/>
</dbReference>
<dbReference type="PROSITE" id="PS51127">
    <property type="entry name" value="BIG1"/>
    <property type="match status" value="1"/>
</dbReference>
<dbReference type="Pfam" id="PF16640">
    <property type="entry name" value="Big_3_5"/>
    <property type="match status" value="1"/>
</dbReference>
<name>A0A8T5V543_9EURY</name>
<dbReference type="SUPFAM" id="SSF49373">
    <property type="entry name" value="Invasin/intimin cell-adhesion fragments"/>
    <property type="match status" value="1"/>
</dbReference>
<comment type="similarity">
    <text evidence="1">Belongs to the intimin/invasin family.</text>
</comment>
<evidence type="ECO:0000313" key="4">
    <source>
        <dbReference type="Proteomes" id="UP000825933"/>
    </source>
</evidence>
<evidence type="ECO:0000256" key="1">
    <source>
        <dbReference type="ARBA" id="ARBA00010116"/>
    </source>
</evidence>
<reference evidence="4" key="1">
    <citation type="journal article" date="2022" name="Microbiol. Resour. Announc.">
        <title>Draft Genome Sequence of a Methanogenic Archaeon from West Spitsbergen Permafrost.</title>
        <authorList>
            <person name="Trubitsyn V."/>
            <person name="Rivkina E."/>
            <person name="Shcherbakova V."/>
        </authorList>
    </citation>
    <scope>NUCLEOTIDE SEQUENCE [LARGE SCALE GENOMIC DNA]</scope>
    <source>
        <strain evidence="4">VT</strain>
    </source>
</reference>
<comment type="caution">
    <text evidence="3">The sequence shown here is derived from an EMBL/GenBank/DDBJ whole genome shotgun (WGS) entry which is preliminary data.</text>
</comment>
<dbReference type="AlphaFoldDB" id="A0A8T5V543"/>
<dbReference type="Gene3D" id="2.60.40.10">
    <property type="entry name" value="Immunoglobulins"/>
    <property type="match status" value="1"/>
</dbReference>
<dbReference type="Proteomes" id="UP000825933">
    <property type="component" value="Unassembled WGS sequence"/>
</dbReference>
<dbReference type="InterPro" id="IPR003344">
    <property type="entry name" value="Big_1_dom"/>
</dbReference>
<protein>
    <submittedName>
        <fullName evidence="3">Ig-like domain-containing protein</fullName>
    </submittedName>
</protein>
<organism evidence="3 4">
    <name type="scientific">Methanobacterium spitsbergense</name>
    <dbReference type="NCBI Taxonomy" id="2874285"/>
    <lineage>
        <taxon>Archaea</taxon>
        <taxon>Methanobacteriati</taxon>
        <taxon>Methanobacteriota</taxon>
        <taxon>Methanomada group</taxon>
        <taxon>Methanobacteria</taxon>
        <taxon>Methanobacteriales</taxon>
        <taxon>Methanobacteriaceae</taxon>
        <taxon>Methanobacterium</taxon>
    </lineage>
</organism>
<evidence type="ECO:0000259" key="2">
    <source>
        <dbReference type="PROSITE" id="PS51127"/>
    </source>
</evidence>
<accession>A0A8T5V543</accession>
<gene>
    <name evidence="3" type="ORF">K8N75_13280</name>
</gene>
<dbReference type="InterPro" id="IPR008964">
    <property type="entry name" value="Invasin/intimin_cell_adhesion"/>
</dbReference>
<evidence type="ECO:0000313" key="3">
    <source>
        <dbReference type="EMBL" id="MBZ2167011.1"/>
    </source>
</evidence>
<keyword evidence="4" id="KW-1185">Reference proteome</keyword>
<feature type="domain" description="Big-1" evidence="2">
    <location>
        <begin position="264"/>
        <end position="360"/>
    </location>
</feature>
<sequence length="360" mass="38493">MPPISQEQVLMQQNFDVYLGDKYTRVALTGLIDGTNTDFYLTENYYPIYPGELRITPTVDDIVIETEKDDVYTTVAFASLLTTRDDYGNEVFAGVRLAEAPEAASVDSVVGTGRAQFAPVVCQSFEMPTKQKMDDVEGIGTTDVIYGFGSIKQTFKADLITSKNTILISKRLFYISDTTGDEVEPGFDAGEMVNAPKILSGFMAITDPQDETIILGFYKFEQVMISPDTPGIKQGKAGDLKLEATIGAKPRLLTPQVEGSTKSRTRMTMTPKSASAGAAITNLTAVLEDGEGNLISGKSITFIVDGVSAGTATTNSSGIATLATYTPSPALTADSYTLIAEFLGDTAYAPSNDSSVLVLS</sequence>